<sequence>KLRYKGHACVKCGYCRDWYWRLGTYEKVYTKRTDAECGGYGIDYRGCYGCGDGHFHRHYHHRYLDNSRADDYIYYCFFPQLVNMEQAYRSSNHTNLQIAFDTAQPHYGIAKLIDSEDVDNDNPDEKSIFLYISHLYKICPSITEHPFQ</sequence>
<gene>
    <name evidence="2" type="ORF">OVA965_LOCUS37567</name>
    <name evidence="3" type="ORF">TMI583_LOCUS38652</name>
</gene>
<organism evidence="2 4">
    <name type="scientific">Didymodactylos carnosus</name>
    <dbReference type="NCBI Taxonomy" id="1234261"/>
    <lineage>
        <taxon>Eukaryota</taxon>
        <taxon>Metazoa</taxon>
        <taxon>Spiralia</taxon>
        <taxon>Gnathifera</taxon>
        <taxon>Rotifera</taxon>
        <taxon>Eurotatoria</taxon>
        <taxon>Bdelloidea</taxon>
        <taxon>Philodinida</taxon>
        <taxon>Philodinidae</taxon>
        <taxon>Didymodactylos</taxon>
    </lineage>
</organism>
<evidence type="ECO:0000313" key="3">
    <source>
        <dbReference type="EMBL" id="CAF4302907.1"/>
    </source>
</evidence>
<feature type="non-terminal residue" evidence="2">
    <location>
        <position position="148"/>
    </location>
</feature>
<dbReference type="Gene3D" id="1.10.418.10">
    <property type="entry name" value="Calponin-like domain"/>
    <property type="match status" value="1"/>
</dbReference>
<name>A0A8S2FMQ7_9BILA</name>
<dbReference type="InterPro" id="IPR001715">
    <property type="entry name" value="CH_dom"/>
</dbReference>
<dbReference type="EMBL" id="CAJOBA010057754">
    <property type="protein sequence ID" value="CAF4302907.1"/>
    <property type="molecule type" value="Genomic_DNA"/>
</dbReference>
<dbReference type="EMBL" id="CAJNOK010035665">
    <property type="protein sequence ID" value="CAF1515611.1"/>
    <property type="molecule type" value="Genomic_DNA"/>
</dbReference>
<evidence type="ECO:0000313" key="2">
    <source>
        <dbReference type="EMBL" id="CAF1515611.1"/>
    </source>
</evidence>
<dbReference type="Pfam" id="PF00307">
    <property type="entry name" value="CH"/>
    <property type="match status" value="1"/>
</dbReference>
<dbReference type="InterPro" id="IPR036872">
    <property type="entry name" value="CH_dom_sf"/>
</dbReference>
<dbReference type="Proteomes" id="UP000677228">
    <property type="component" value="Unassembled WGS sequence"/>
</dbReference>
<evidence type="ECO:0000313" key="4">
    <source>
        <dbReference type="Proteomes" id="UP000677228"/>
    </source>
</evidence>
<dbReference type="Proteomes" id="UP000682733">
    <property type="component" value="Unassembled WGS sequence"/>
</dbReference>
<feature type="domain" description="Calponin-homology (CH)" evidence="1">
    <location>
        <begin position="78"/>
        <end position="140"/>
    </location>
</feature>
<comment type="caution">
    <text evidence="2">The sequence shown here is derived from an EMBL/GenBank/DDBJ whole genome shotgun (WGS) entry which is preliminary data.</text>
</comment>
<dbReference type="SUPFAM" id="SSF47576">
    <property type="entry name" value="Calponin-homology domain, CH-domain"/>
    <property type="match status" value="1"/>
</dbReference>
<accession>A0A8S2FMQ7</accession>
<proteinExistence type="predicted"/>
<dbReference type="AlphaFoldDB" id="A0A8S2FMQ7"/>
<protein>
    <recommendedName>
        <fullName evidence="1">Calponin-homology (CH) domain-containing protein</fullName>
    </recommendedName>
</protein>
<evidence type="ECO:0000259" key="1">
    <source>
        <dbReference type="Pfam" id="PF00307"/>
    </source>
</evidence>
<reference evidence="2" key="1">
    <citation type="submission" date="2021-02" db="EMBL/GenBank/DDBJ databases">
        <authorList>
            <person name="Nowell W R."/>
        </authorList>
    </citation>
    <scope>NUCLEOTIDE SEQUENCE</scope>
</reference>